<evidence type="ECO:0000256" key="7">
    <source>
        <dbReference type="ARBA" id="ARBA00022989"/>
    </source>
</evidence>
<dbReference type="AlphaFoldDB" id="A0AAV6L9G8"/>
<evidence type="ECO:0000256" key="9">
    <source>
        <dbReference type="ARBA" id="ARBA00023170"/>
    </source>
</evidence>
<keyword evidence="4" id="KW-0433">Leucine-rich repeat</keyword>
<evidence type="ECO:0000256" key="1">
    <source>
        <dbReference type="ARBA" id="ARBA00004251"/>
    </source>
</evidence>
<keyword evidence="8 11" id="KW-0472">Membrane</keyword>
<keyword evidence="6" id="KW-0677">Repeat</keyword>
<organism evidence="12 13">
    <name type="scientific">Rhododendron griersonianum</name>
    <dbReference type="NCBI Taxonomy" id="479676"/>
    <lineage>
        <taxon>Eukaryota</taxon>
        <taxon>Viridiplantae</taxon>
        <taxon>Streptophyta</taxon>
        <taxon>Embryophyta</taxon>
        <taxon>Tracheophyta</taxon>
        <taxon>Spermatophyta</taxon>
        <taxon>Magnoliopsida</taxon>
        <taxon>eudicotyledons</taxon>
        <taxon>Gunneridae</taxon>
        <taxon>Pentapetalae</taxon>
        <taxon>asterids</taxon>
        <taxon>Ericales</taxon>
        <taxon>Ericaceae</taxon>
        <taxon>Ericoideae</taxon>
        <taxon>Rhodoreae</taxon>
        <taxon>Rhododendron</taxon>
    </lineage>
</organism>
<comment type="subcellular location">
    <subcellularLocation>
        <location evidence="1">Cell membrane</location>
        <topology evidence="1">Single-pass type I membrane protein</topology>
    </subcellularLocation>
</comment>
<keyword evidence="3" id="KW-1003">Cell membrane</keyword>
<evidence type="ECO:0000256" key="5">
    <source>
        <dbReference type="ARBA" id="ARBA00022692"/>
    </source>
</evidence>
<dbReference type="PANTHER" id="PTHR27004:SF203">
    <property type="entry name" value="LEUCINE-RICH REPEAT-CONTAINING N-TERMINAL PLANT-TYPE DOMAIN-CONTAINING PROTEIN"/>
    <property type="match status" value="1"/>
</dbReference>
<keyword evidence="10" id="KW-0325">Glycoprotein</keyword>
<dbReference type="Gene3D" id="3.80.10.10">
    <property type="entry name" value="Ribonuclease Inhibitor"/>
    <property type="match status" value="1"/>
</dbReference>
<evidence type="ECO:0000256" key="4">
    <source>
        <dbReference type="ARBA" id="ARBA00022614"/>
    </source>
</evidence>
<evidence type="ECO:0000256" key="8">
    <source>
        <dbReference type="ARBA" id="ARBA00023136"/>
    </source>
</evidence>
<keyword evidence="13" id="KW-1185">Reference proteome</keyword>
<keyword evidence="9" id="KW-0675">Receptor</keyword>
<comment type="similarity">
    <text evidence="2">Belongs to the RLP family.</text>
</comment>
<comment type="caution">
    <text evidence="12">The sequence shown here is derived from an EMBL/GenBank/DDBJ whole genome shotgun (WGS) entry which is preliminary data.</text>
</comment>
<dbReference type="Proteomes" id="UP000823749">
    <property type="component" value="Chromosome 2"/>
</dbReference>
<accession>A0AAV6L9G8</accession>
<protein>
    <submittedName>
        <fullName evidence="12">Uncharacterized protein</fullName>
    </submittedName>
</protein>
<sequence length="162" mass="17719">MSWKSFPVSSLRGFFSSLGFEEMMIPLPSVLRQLVAVAVGKTSPSMAGLGPIPRGKQFDTFSNDSYVNNLALCGLPLSNTCGDSKATQPPPSTSGKEDSERGFSWEIILPGYGFGLVIGLVMGYLMFSFGKPQWLVKMVEDVGNRNGKRLKRNARRHGGRRN</sequence>
<evidence type="ECO:0000256" key="3">
    <source>
        <dbReference type="ARBA" id="ARBA00022475"/>
    </source>
</evidence>
<dbReference type="EMBL" id="JACTNZ010000002">
    <property type="protein sequence ID" value="KAG5561422.1"/>
    <property type="molecule type" value="Genomic_DNA"/>
</dbReference>
<evidence type="ECO:0000256" key="11">
    <source>
        <dbReference type="SAM" id="Phobius"/>
    </source>
</evidence>
<feature type="transmembrane region" description="Helical" evidence="11">
    <location>
        <begin position="107"/>
        <end position="127"/>
    </location>
</feature>
<dbReference type="InterPro" id="IPR032675">
    <property type="entry name" value="LRR_dom_sf"/>
</dbReference>
<proteinExistence type="inferred from homology"/>
<keyword evidence="7 11" id="KW-1133">Transmembrane helix</keyword>
<gene>
    <name evidence="12" type="ORF">RHGRI_004455</name>
</gene>
<keyword evidence="5 11" id="KW-0812">Transmembrane</keyword>
<evidence type="ECO:0000256" key="10">
    <source>
        <dbReference type="ARBA" id="ARBA00023180"/>
    </source>
</evidence>
<evidence type="ECO:0000313" key="13">
    <source>
        <dbReference type="Proteomes" id="UP000823749"/>
    </source>
</evidence>
<reference evidence="12" key="1">
    <citation type="submission" date="2020-08" db="EMBL/GenBank/DDBJ databases">
        <title>Plant Genome Project.</title>
        <authorList>
            <person name="Zhang R.-G."/>
        </authorList>
    </citation>
    <scope>NUCLEOTIDE SEQUENCE</scope>
    <source>
        <strain evidence="12">WSP0</strain>
        <tissue evidence="12">Leaf</tissue>
    </source>
</reference>
<evidence type="ECO:0000256" key="6">
    <source>
        <dbReference type="ARBA" id="ARBA00022737"/>
    </source>
</evidence>
<name>A0AAV6L9G8_9ERIC</name>
<dbReference type="PANTHER" id="PTHR27004">
    <property type="entry name" value="RECEPTOR-LIKE PROTEIN 12 ISOFORM X1"/>
    <property type="match status" value="1"/>
</dbReference>
<dbReference type="GO" id="GO:0005886">
    <property type="term" value="C:plasma membrane"/>
    <property type="evidence" value="ECO:0007669"/>
    <property type="project" value="UniProtKB-SubCell"/>
</dbReference>
<evidence type="ECO:0000313" key="12">
    <source>
        <dbReference type="EMBL" id="KAG5561422.1"/>
    </source>
</evidence>
<evidence type="ECO:0000256" key="2">
    <source>
        <dbReference type="ARBA" id="ARBA00009592"/>
    </source>
</evidence>